<evidence type="ECO:0000313" key="11">
    <source>
        <dbReference type="Proteomes" id="UP001194696"/>
    </source>
</evidence>
<dbReference type="Proteomes" id="UP001194696">
    <property type="component" value="Unassembled WGS sequence"/>
</dbReference>
<dbReference type="PROSITE" id="PS50250">
    <property type="entry name" value="PCI"/>
    <property type="match status" value="1"/>
</dbReference>
<comment type="similarity">
    <text evidence="3">Belongs to the CSN3 family.</text>
</comment>
<keyword evidence="11" id="KW-1185">Reference proteome</keyword>
<evidence type="ECO:0000256" key="5">
    <source>
        <dbReference type="ARBA" id="ARBA00022490"/>
    </source>
</evidence>
<gene>
    <name evidence="10" type="ORF">BGZ96_004860</name>
</gene>
<dbReference type="InterPro" id="IPR055089">
    <property type="entry name" value="COP9_N"/>
</dbReference>
<evidence type="ECO:0000256" key="4">
    <source>
        <dbReference type="ARBA" id="ARBA00014878"/>
    </source>
</evidence>
<evidence type="ECO:0000256" key="7">
    <source>
        <dbReference type="ARBA" id="ARBA00023242"/>
    </source>
</evidence>
<feature type="domain" description="PCI" evidence="9">
    <location>
        <begin position="201"/>
        <end position="373"/>
    </location>
</feature>
<feature type="region of interest" description="Disordered" evidence="8">
    <location>
        <begin position="448"/>
        <end position="478"/>
    </location>
</feature>
<dbReference type="Pfam" id="PF22788">
    <property type="entry name" value="COP9_hel_rpt"/>
    <property type="match status" value="1"/>
</dbReference>
<keyword evidence="5" id="KW-0963">Cytoplasm</keyword>
<keyword evidence="7" id="KW-0539">Nucleus</keyword>
<organism evidence="10 11">
    <name type="scientific">Linnemannia gamsii</name>
    <dbReference type="NCBI Taxonomy" id="64522"/>
    <lineage>
        <taxon>Eukaryota</taxon>
        <taxon>Fungi</taxon>
        <taxon>Fungi incertae sedis</taxon>
        <taxon>Mucoromycota</taxon>
        <taxon>Mortierellomycotina</taxon>
        <taxon>Mortierellomycetes</taxon>
        <taxon>Mortierellales</taxon>
        <taxon>Mortierellaceae</taxon>
        <taxon>Linnemannia</taxon>
    </lineage>
</organism>
<evidence type="ECO:0000256" key="6">
    <source>
        <dbReference type="ARBA" id="ARBA00022790"/>
    </source>
</evidence>
<name>A0ABQ7K5W2_9FUNG</name>
<evidence type="ECO:0000259" key="9">
    <source>
        <dbReference type="PROSITE" id="PS50250"/>
    </source>
</evidence>
<dbReference type="InterPro" id="IPR000717">
    <property type="entry name" value="PCI_dom"/>
</dbReference>
<sequence length="478" mass="52751">MAPSDPSFDEIISKIQAATDIAAVTKTLAPYLNNLNDHVFAAQPNGQADPLDALDPATHSFAYLYFLVHRCKASHGFDHALLAKVWAFVTTCDGEQVRLTSQKAMSFAEALVKVATETHQPIIAIKPLAIFIQRLQASPGQLTMIHPLLAKTCLLAQSVKEILPILDNDISDVKPQQTHINYKDFLLYHYYGGMIYAFLKNFERAVEFFKLAVSAPAEVASAIQIEAHKKYVLTSLLQYGRVLPLPKYIASAVQRTIKVQCVVYADFATAYEKKSNGAIRTELEKAKPIFVRDKNFGLAKQCMEALHRRNIQELTRTYLTLSIENITSLIGLGSEPDGARRVEGIIVRMIESGAVFATISHEHAGGMVSFLDDPNQHNNTITMDMINAQIQRATAITAKLSAMDQAISSMPAFFNKGSHGPDHSGYPMDESDYSMHMGYDNYVDEGAPLSAIEHKASSSSPKKQRTESDSGKRGRRSG</sequence>
<dbReference type="PANTHER" id="PTHR10758:SF1">
    <property type="entry name" value="COP9 SIGNALOSOME COMPLEX SUBUNIT 3"/>
    <property type="match status" value="1"/>
</dbReference>
<accession>A0ABQ7K5W2</accession>
<evidence type="ECO:0000256" key="3">
    <source>
        <dbReference type="ARBA" id="ARBA00007084"/>
    </source>
</evidence>
<reference evidence="10 11" key="1">
    <citation type="journal article" date="2020" name="Fungal Divers.">
        <title>Resolving the Mortierellaceae phylogeny through synthesis of multi-gene phylogenetics and phylogenomics.</title>
        <authorList>
            <person name="Vandepol N."/>
            <person name="Liber J."/>
            <person name="Desiro A."/>
            <person name="Na H."/>
            <person name="Kennedy M."/>
            <person name="Barry K."/>
            <person name="Grigoriev I.V."/>
            <person name="Miller A.N."/>
            <person name="O'Donnell K."/>
            <person name="Stajich J.E."/>
            <person name="Bonito G."/>
        </authorList>
    </citation>
    <scope>NUCLEOTIDE SEQUENCE [LARGE SCALE GENOMIC DNA]</scope>
    <source>
        <strain evidence="10 11">AD045</strain>
    </source>
</reference>
<proteinExistence type="inferred from homology"/>
<dbReference type="PANTHER" id="PTHR10758">
    <property type="entry name" value="26S PROTEASOME NON-ATPASE REGULATORY SUBUNIT 3/COP9 SIGNALOSOME COMPLEX SUBUNIT 3"/>
    <property type="match status" value="1"/>
</dbReference>
<dbReference type="SMART" id="SM00088">
    <property type="entry name" value="PINT"/>
    <property type="match status" value="1"/>
</dbReference>
<evidence type="ECO:0000256" key="1">
    <source>
        <dbReference type="ARBA" id="ARBA00004123"/>
    </source>
</evidence>
<evidence type="ECO:0000256" key="2">
    <source>
        <dbReference type="ARBA" id="ARBA00004496"/>
    </source>
</evidence>
<protein>
    <recommendedName>
        <fullName evidence="4">COP9 signalosome complex subunit 3</fullName>
    </recommendedName>
</protein>
<keyword evidence="6" id="KW-0736">Signalosome</keyword>
<evidence type="ECO:0000256" key="8">
    <source>
        <dbReference type="SAM" id="MobiDB-lite"/>
    </source>
</evidence>
<dbReference type="EMBL" id="JAAAIM010000226">
    <property type="protein sequence ID" value="KAG0291744.1"/>
    <property type="molecule type" value="Genomic_DNA"/>
</dbReference>
<dbReference type="InterPro" id="IPR050756">
    <property type="entry name" value="CSN3"/>
</dbReference>
<comment type="caution">
    <text evidence="10">The sequence shown here is derived from an EMBL/GenBank/DDBJ whole genome shotgun (WGS) entry which is preliminary data.</text>
</comment>
<comment type="subcellular location">
    <subcellularLocation>
        <location evidence="2">Cytoplasm</location>
    </subcellularLocation>
    <subcellularLocation>
        <location evidence="1">Nucleus</location>
    </subcellularLocation>
</comment>
<evidence type="ECO:0000313" key="10">
    <source>
        <dbReference type="EMBL" id="KAG0291744.1"/>
    </source>
</evidence>
<dbReference type="Pfam" id="PF01399">
    <property type="entry name" value="PCI"/>
    <property type="match status" value="1"/>
</dbReference>